<reference evidence="9 10" key="1">
    <citation type="journal article" date="2020" name="Nat. Food">
        <title>A phased Vanilla planifolia genome enables genetic improvement of flavour and production.</title>
        <authorList>
            <person name="Hasing T."/>
            <person name="Tang H."/>
            <person name="Brym M."/>
            <person name="Khazi F."/>
            <person name="Huang T."/>
            <person name="Chambers A.H."/>
        </authorList>
    </citation>
    <scope>NUCLEOTIDE SEQUENCE [LARGE SCALE GENOMIC DNA]</scope>
    <source>
        <tissue evidence="9">Leaf</tissue>
    </source>
</reference>
<evidence type="ECO:0000256" key="4">
    <source>
        <dbReference type="ARBA" id="ARBA00022644"/>
    </source>
</evidence>
<feature type="domain" description="D-arabinono-1,4-lactone oxidase C-terminal" evidence="7">
    <location>
        <begin position="205"/>
        <end position="304"/>
    </location>
</feature>
<comment type="caution">
    <text evidence="9">The sequence shown here is derived from an EMBL/GenBank/DDBJ whole genome shotgun (WGS) entry which is preliminary data.</text>
</comment>
<feature type="domain" description="L-gulonolactone oxidase 2-like C-terminal" evidence="8">
    <location>
        <begin position="315"/>
        <end position="352"/>
    </location>
</feature>
<dbReference type="Pfam" id="PF22906">
    <property type="entry name" value="GULLO2-like_3rd"/>
    <property type="match status" value="1"/>
</dbReference>
<dbReference type="GO" id="GO:0003885">
    <property type="term" value="F:D-arabinono-1,4-lactone oxidase activity"/>
    <property type="evidence" value="ECO:0007669"/>
    <property type="project" value="InterPro"/>
</dbReference>
<comment type="catalytic activity">
    <reaction evidence="6">
        <text>L-gulono-1,4-lactone + O2 = L-ascorbate + H2O2 + H(+)</text>
        <dbReference type="Rhea" id="RHEA:32363"/>
        <dbReference type="ChEBI" id="CHEBI:15378"/>
        <dbReference type="ChEBI" id="CHEBI:15379"/>
        <dbReference type="ChEBI" id="CHEBI:16240"/>
        <dbReference type="ChEBI" id="CHEBI:17587"/>
        <dbReference type="ChEBI" id="CHEBI:38290"/>
        <dbReference type="EC" id="1.1.3.8"/>
    </reaction>
</comment>
<evidence type="ECO:0000256" key="1">
    <source>
        <dbReference type="ARBA" id="ARBA00005147"/>
    </source>
</evidence>
<dbReference type="AlphaFoldDB" id="A0A835RLG7"/>
<gene>
    <name evidence="9" type="ORF">HPP92_007934</name>
</gene>
<evidence type="ECO:0000256" key="5">
    <source>
        <dbReference type="ARBA" id="ARBA00023002"/>
    </source>
</evidence>
<organism evidence="9 10">
    <name type="scientific">Vanilla planifolia</name>
    <name type="common">Vanilla</name>
    <dbReference type="NCBI Taxonomy" id="51239"/>
    <lineage>
        <taxon>Eukaryota</taxon>
        <taxon>Viridiplantae</taxon>
        <taxon>Streptophyta</taxon>
        <taxon>Embryophyta</taxon>
        <taxon>Tracheophyta</taxon>
        <taxon>Spermatophyta</taxon>
        <taxon>Magnoliopsida</taxon>
        <taxon>Liliopsida</taxon>
        <taxon>Asparagales</taxon>
        <taxon>Orchidaceae</taxon>
        <taxon>Vanilloideae</taxon>
        <taxon>Vanilleae</taxon>
        <taxon>Vanilla</taxon>
    </lineage>
</organism>
<comment type="pathway">
    <text evidence="1">Cofactor biosynthesis; L-ascorbate biosynthesis.</text>
</comment>
<dbReference type="OrthoDB" id="610608at2759"/>
<dbReference type="EMBL" id="JADCNM010000003">
    <property type="protein sequence ID" value="KAG0491071.1"/>
    <property type="molecule type" value="Genomic_DNA"/>
</dbReference>
<dbReference type="InterPro" id="IPR055154">
    <property type="entry name" value="GULLO2-like_C"/>
</dbReference>
<sequence length="359" mass="40728">MQVTLSLQPAFKRSITYDYRADDRFQDEFTELAKRHEFFDITWYPSQGKAVYRLDDREPMNASGDGVNDFIGFQSNPTLTSMSVRATEKSLEESKNVKGKCAMASTVLAAKALVSNGLKNNNVIFTGYPVVGRQSRMQTSGSCLHSSARNPFSMCAWDPRIKGLFFYETTAMFSASKFRDFVLDVKKLRDLSPRRFCGVDIYTGFLIRFVKASDAYLGQPEDCVVVDFNYYRADDPWTPRLNQDVWEEVEQMAFFKHGARPHWGKNRRVAFIGVQQKYPNMSKFAAVKQQLDPRGLFSSEWSDEVLLGKETGKGEGCAMEGQCICSEDRHCSPSNGYLCKQGLVYREAKVCRFSNSSSS</sequence>
<dbReference type="InterPro" id="IPR007173">
    <property type="entry name" value="ALO_C"/>
</dbReference>
<keyword evidence="5" id="KW-0560">Oxidoreductase</keyword>
<dbReference type="InterPro" id="IPR016171">
    <property type="entry name" value="Vanillyl_alc_oxidase_C-sub2"/>
</dbReference>
<evidence type="ECO:0000256" key="3">
    <source>
        <dbReference type="ARBA" id="ARBA00013121"/>
    </source>
</evidence>
<evidence type="ECO:0000256" key="6">
    <source>
        <dbReference type="ARBA" id="ARBA00048083"/>
    </source>
</evidence>
<dbReference type="GO" id="GO:0019853">
    <property type="term" value="P:L-ascorbic acid biosynthetic process"/>
    <property type="evidence" value="ECO:0007669"/>
    <property type="project" value="UniProtKB-UniPathway"/>
</dbReference>
<accession>A0A835RLG7</accession>
<evidence type="ECO:0000313" key="9">
    <source>
        <dbReference type="EMBL" id="KAG0491071.1"/>
    </source>
</evidence>
<dbReference type="Proteomes" id="UP000639772">
    <property type="component" value="Chromosome 3"/>
</dbReference>
<dbReference type="NCBIfam" id="TIGR01677">
    <property type="entry name" value="pln_FAD_oxido"/>
    <property type="match status" value="1"/>
</dbReference>
<proteinExistence type="inferred from homology"/>
<dbReference type="PANTHER" id="PTHR13878">
    <property type="entry name" value="GULONOLACTONE OXIDASE"/>
    <property type="match status" value="1"/>
</dbReference>
<name>A0A835RLG7_VANPL</name>
<dbReference type="GO" id="GO:0050105">
    <property type="term" value="F:L-gulonolactone oxidase activity"/>
    <property type="evidence" value="ECO:0007669"/>
    <property type="project" value="UniProtKB-EC"/>
</dbReference>
<dbReference type="PANTHER" id="PTHR13878:SF125">
    <property type="entry name" value="L-GULONOLACTONE OXIDASE 3"/>
    <property type="match status" value="1"/>
</dbReference>
<dbReference type="Pfam" id="PF04030">
    <property type="entry name" value="ALO"/>
    <property type="match status" value="1"/>
</dbReference>
<evidence type="ECO:0000256" key="2">
    <source>
        <dbReference type="ARBA" id="ARBA00005466"/>
    </source>
</evidence>
<dbReference type="GO" id="GO:0016020">
    <property type="term" value="C:membrane"/>
    <property type="evidence" value="ECO:0007669"/>
    <property type="project" value="InterPro"/>
</dbReference>
<evidence type="ECO:0000313" key="10">
    <source>
        <dbReference type="Proteomes" id="UP000639772"/>
    </source>
</evidence>
<dbReference type="Gene3D" id="1.10.45.10">
    <property type="entry name" value="Vanillyl-alcohol Oxidase, Chain A, domain 4"/>
    <property type="match status" value="1"/>
</dbReference>
<dbReference type="UniPathway" id="UPA00132"/>
<dbReference type="InterPro" id="IPR050432">
    <property type="entry name" value="FAD-linked_Oxidoreductases_BP"/>
</dbReference>
<dbReference type="EC" id="1.1.3.8" evidence="3"/>
<protein>
    <recommendedName>
        <fullName evidence="3">L-gulonolactone oxidase</fullName>
        <ecNumber evidence="3">1.1.3.8</ecNumber>
    </recommendedName>
</protein>
<evidence type="ECO:0000259" key="7">
    <source>
        <dbReference type="Pfam" id="PF04030"/>
    </source>
</evidence>
<dbReference type="Gene3D" id="3.30.70.2520">
    <property type="match status" value="1"/>
</dbReference>
<evidence type="ECO:0000259" key="8">
    <source>
        <dbReference type="Pfam" id="PF22906"/>
    </source>
</evidence>
<dbReference type="InterPro" id="IPR010030">
    <property type="entry name" value="GULO_Plant"/>
</dbReference>
<comment type="similarity">
    <text evidence="2">Belongs to the oxygen-dependent FAD-linked oxidoreductase family.</text>
</comment>
<keyword evidence="4" id="KW-0060">Ascorbate biosynthesis</keyword>